<dbReference type="InterPro" id="IPR029393">
    <property type="entry name" value="FUS1"/>
</dbReference>
<feature type="compositionally biased region" description="Low complexity" evidence="1">
    <location>
        <begin position="15"/>
        <end position="30"/>
    </location>
</feature>
<evidence type="ECO:0000313" key="2">
    <source>
        <dbReference type="Ensembl" id="ENSOANP00000035143.1"/>
    </source>
</evidence>
<evidence type="ECO:0000313" key="3">
    <source>
        <dbReference type="Proteomes" id="UP000002279"/>
    </source>
</evidence>
<dbReference type="PANTHER" id="PTHR15453">
    <property type="entry name" value="TUMOR SUPPRESSOR CANDIDATE 2"/>
    <property type="match status" value="1"/>
</dbReference>
<reference evidence="2 3" key="1">
    <citation type="journal article" date="2008" name="Nature">
        <title>Genome analysis of the platypus reveals unique signatures of evolution.</title>
        <authorList>
            <person name="Warren W.C."/>
            <person name="Hillier L.W."/>
            <person name="Marshall Graves J.A."/>
            <person name="Birney E."/>
            <person name="Ponting C.P."/>
            <person name="Grutzner F."/>
            <person name="Belov K."/>
            <person name="Miller W."/>
            <person name="Clarke L."/>
            <person name="Chinwalla A.T."/>
            <person name="Yang S.P."/>
            <person name="Heger A."/>
            <person name="Locke D.P."/>
            <person name="Miethke P."/>
            <person name="Waters P.D."/>
            <person name="Veyrunes F."/>
            <person name="Fulton L."/>
            <person name="Fulton B."/>
            <person name="Graves T."/>
            <person name="Wallis J."/>
            <person name="Puente X.S."/>
            <person name="Lopez-Otin C."/>
            <person name="Ordonez G.R."/>
            <person name="Eichler E.E."/>
            <person name="Chen L."/>
            <person name="Cheng Z."/>
            <person name="Deakin J.E."/>
            <person name="Alsop A."/>
            <person name="Thompson K."/>
            <person name="Kirby P."/>
            <person name="Papenfuss A.T."/>
            <person name="Wakefield M.J."/>
            <person name="Olender T."/>
            <person name="Lancet D."/>
            <person name="Huttley G.A."/>
            <person name="Smit A.F."/>
            <person name="Pask A."/>
            <person name="Temple-Smith P."/>
            <person name="Batzer M.A."/>
            <person name="Walker J.A."/>
            <person name="Konkel M.K."/>
            <person name="Harris R.S."/>
            <person name="Whittington C.M."/>
            <person name="Wong E.S."/>
            <person name="Gemmell N.J."/>
            <person name="Buschiazzo E."/>
            <person name="Vargas Jentzsch I.M."/>
            <person name="Merkel A."/>
            <person name="Schmitz J."/>
            <person name="Zemann A."/>
            <person name="Churakov G."/>
            <person name="Kriegs J.O."/>
            <person name="Brosius J."/>
            <person name="Murchison E.P."/>
            <person name="Sachidanandam R."/>
            <person name="Smith C."/>
            <person name="Hannon G.J."/>
            <person name="Tsend-Ayush E."/>
            <person name="McMillan D."/>
            <person name="Attenborough R."/>
            <person name="Rens W."/>
            <person name="Ferguson-Smith M."/>
            <person name="Lefevre C.M."/>
            <person name="Sharp J.A."/>
            <person name="Nicholas K.R."/>
            <person name="Ray D.A."/>
            <person name="Kube M."/>
            <person name="Reinhardt R."/>
            <person name="Pringle T.H."/>
            <person name="Taylor J."/>
            <person name="Jones R.C."/>
            <person name="Nixon B."/>
            <person name="Dacheux J.L."/>
            <person name="Niwa H."/>
            <person name="Sekita Y."/>
            <person name="Huang X."/>
            <person name="Stark A."/>
            <person name="Kheradpour P."/>
            <person name="Kellis M."/>
            <person name="Flicek P."/>
            <person name="Chen Y."/>
            <person name="Webber C."/>
            <person name="Hardison R."/>
            <person name="Nelson J."/>
            <person name="Hallsworth-Pepin K."/>
            <person name="Delehaunty K."/>
            <person name="Markovic C."/>
            <person name="Minx P."/>
            <person name="Feng Y."/>
            <person name="Kremitzki C."/>
            <person name="Mitreva M."/>
            <person name="Glasscock J."/>
            <person name="Wylie T."/>
            <person name="Wohldmann P."/>
            <person name="Thiru P."/>
            <person name="Nhan M.N."/>
            <person name="Pohl C.S."/>
            <person name="Smith S.M."/>
            <person name="Hou S."/>
            <person name="Nefedov M."/>
            <person name="de Jong P.J."/>
            <person name="Renfree M.B."/>
            <person name="Mardis E.R."/>
            <person name="Wilson R.K."/>
        </authorList>
    </citation>
    <scope>NUCLEOTIDE SEQUENCE [LARGE SCALE GENOMIC DNA]</scope>
    <source>
        <strain evidence="2 3">Glennie</strain>
    </source>
</reference>
<protein>
    <submittedName>
        <fullName evidence="2">Tumor suppressor 2, mitochondrial calcium regulator</fullName>
    </submittedName>
</protein>
<dbReference type="AlphaFoldDB" id="A0A6I8N2F5"/>
<dbReference type="GeneTree" id="ENSGT00390000008040"/>
<organism evidence="2 3">
    <name type="scientific">Ornithorhynchus anatinus</name>
    <name type="common">Duckbill platypus</name>
    <dbReference type="NCBI Taxonomy" id="9258"/>
    <lineage>
        <taxon>Eukaryota</taxon>
        <taxon>Metazoa</taxon>
        <taxon>Chordata</taxon>
        <taxon>Craniata</taxon>
        <taxon>Vertebrata</taxon>
        <taxon>Euteleostomi</taxon>
        <taxon>Mammalia</taxon>
        <taxon>Monotremata</taxon>
        <taxon>Ornithorhynchidae</taxon>
        <taxon>Ornithorhynchus</taxon>
    </lineage>
</organism>
<dbReference type="Bgee" id="ENSOANG00000042989">
    <property type="expression patterns" value="Expressed in endometrium and 7 other cell types or tissues"/>
</dbReference>
<evidence type="ECO:0000256" key="1">
    <source>
        <dbReference type="SAM" id="MobiDB-lite"/>
    </source>
</evidence>
<dbReference type="Pfam" id="PF15000">
    <property type="entry name" value="TUSC2"/>
    <property type="match status" value="1"/>
</dbReference>
<proteinExistence type="predicted"/>
<dbReference type="Ensembl" id="ENSOANT00000061728.1">
    <property type="protein sequence ID" value="ENSOANP00000035143.1"/>
    <property type="gene ID" value="ENSOANG00000042989.1"/>
</dbReference>
<dbReference type="Proteomes" id="UP000002279">
    <property type="component" value="Chromosome X1"/>
</dbReference>
<reference evidence="2" key="3">
    <citation type="submission" date="2025-09" db="UniProtKB">
        <authorList>
            <consortium name="Ensembl"/>
        </authorList>
    </citation>
    <scope>IDENTIFICATION</scope>
    <source>
        <strain evidence="2">Glennie</strain>
    </source>
</reference>
<dbReference type="PANTHER" id="PTHR15453:SF8">
    <property type="entry name" value="TUMOR SUPPRESSOR CANDIDATE 2"/>
    <property type="match status" value="1"/>
</dbReference>
<reference evidence="2" key="2">
    <citation type="submission" date="2025-08" db="UniProtKB">
        <authorList>
            <consortium name="Ensembl"/>
        </authorList>
    </citation>
    <scope>IDENTIFICATION</scope>
    <source>
        <strain evidence="2">Glennie</strain>
    </source>
</reference>
<feature type="region of interest" description="Disordered" evidence="1">
    <location>
        <begin position="1"/>
        <end position="38"/>
    </location>
</feature>
<name>A0A6I8N2F5_ORNAN</name>
<keyword evidence="3" id="KW-1185">Reference proteome</keyword>
<gene>
    <name evidence="2" type="primary">TUSC2</name>
</gene>
<sequence length="176" mass="19608">MGTSGSKSRGLWPFASSAGGSGSEAPNAAGTDQALTRAQGCRSAPPFVFTRRGSMYFDEDGDLAHEFYEETIVTKNGRKRAKLKRIHKNLVPQGIVQLDHPRIHVDFPVIICEVRAQLPCDHHGCTVQSRSFRPCPEEEKKVGTPSSVVRGREDPWRHWVCPDRRGKGSWCPRKGR</sequence>
<accession>A0A6I8N2F5</accession>